<dbReference type="InterPro" id="IPR055399">
    <property type="entry name" value="CC_BshC"/>
</dbReference>
<evidence type="ECO:0000313" key="5">
    <source>
        <dbReference type="EMBL" id="MCP9763733.1"/>
    </source>
</evidence>
<comment type="similarity">
    <text evidence="2">Belongs to the BshC family.</text>
</comment>
<evidence type="ECO:0000259" key="3">
    <source>
        <dbReference type="Pfam" id="PF10079"/>
    </source>
</evidence>
<proteinExistence type="inferred from homology"/>
<dbReference type="NCBIfam" id="TIGR03998">
    <property type="entry name" value="thiol_BshC"/>
    <property type="match status" value="1"/>
</dbReference>
<name>A0AAE3KT46_9BACT</name>
<dbReference type="GO" id="GO:0016874">
    <property type="term" value="F:ligase activity"/>
    <property type="evidence" value="ECO:0007669"/>
    <property type="project" value="UniProtKB-UniRule"/>
</dbReference>
<dbReference type="InterPro" id="IPR055398">
    <property type="entry name" value="Rossmann-like_BshC"/>
</dbReference>
<dbReference type="PIRSF" id="PIRSF012535">
    <property type="entry name" value="UCP012535"/>
    <property type="match status" value="1"/>
</dbReference>
<evidence type="ECO:0000259" key="4">
    <source>
        <dbReference type="Pfam" id="PF24850"/>
    </source>
</evidence>
<reference evidence="5 6" key="1">
    <citation type="submission" date="2018-11" db="EMBL/GenBank/DDBJ databases">
        <title>Novel bacteria species description.</title>
        <authorList>
            <person name="Han J.-H."/>
        </authorList>
    </citation>
    <scope>NUCLEOTIDE SEQUENCE [LARGE SCALE GENOMIC DNA]</scope>
    <source>
        <strain evidence="5 6">KCTC23259</strain>
    </source>
</reference>
<protein>
    <recommendedName>
        <fullName evidence="2">Putative cysteine ligase BshC</fullName>
        <ecNumber evidence="2">6.-.-.-</ecNumber>
    </recommendedName>
</protein>
<gene>
    <name evidence="2 5" type="primary">bshC</name>
    <name evidence="5" type="ORF">EGI31_12290</name>
</gene>
<sequence>MEITHKQIPFSQASHFPKLFIDYIDRNPQLSGFYDSFPNLAGFKETISKRKFKHRKELVEALNNQYQGIENPPNIDILLKENTFTVTTGHQLNIFTGPLYVIYKIVSTINLAKKLKVAFPENNFVPVYWMATEDHDFEEISYFNLFGQKHKWETEQKGGVGRMNPSELLQIIEGLRDKPEVFARAYGENSTLAGAVRQYMHELFGAEGLVCIDGDNRLLKSVFAPIMKKDIVENAAEKIVAETSARLENQGYKTQIHARNINFFYLEENLRERIEKNGEKYVVVNTDLSFSESEILEILEKTPEKISPNVVLRPIYQETILPNLAYLGGPSEVCYWLQLKDIFEHHQVQFPILLPRNLALAINEGTKKRMEKLGIEAEELFQDDVTLKRNFVEKNSENSLSLADEISQIASAFDQIIKKAAEVDPTLKPAMESEKVKNATSLEHLEKRIKKAEEKKFETSLAQLQGLKEKLFPGGGLQERSDNFLNFYLNDSGFISKISQTFDPLDFKFNIVFV</sequence>
<dbReference type="EMBL" id="RJUF01000037">
    <property type="protein sequence ID" value="MCP9763733.1"/>
    <property type="molecule type" value="Genomic_DNA"/>
</dbReference>
<dbReference type="HAMAP" id="MF_01867">
    <property type="entry name" value="BshC"/>
    <property type="match status" value="1"/>
</dbReference>
<keyword evidence="2" id="KW-0175">Coiled coil</keyword>
<dbReference type="RefSeq" id="WP_255037505.1">
    <property type="nucleotide sequence ID" value="NZ_RJUF01000037.1"/>
</dbReference>
<dbReference type="EC" id="6.-.-.-" evidence="2"/>
<dbReference type="AlphaFoldDB" id="A0AAE3KT46"/>
<evidence type="ECO:0000313" key="6">
    <source>
        <dbReference type="Proteomes" id="UP001204144"/>
    </source>
</evidence>
<feature type="domain" description="Bacillithiol biosynthesis BshC C-terminal coiled-coil" evidence="4">
    <location>
        <begin position="360"/>
        <end position="513"/>
    </location>
</feature>
<evidence type="ECO:0000256" key="2">
    <source>
        <dbReference type="HAMAP-Rule" id="MF_01867"/>
    </source>
</evidence>
<organism evidence="5 6">
    <name type="scientific">Lacihabitans soyangensis</name>
    <dbReference type="NCBI Taxonomy" id="869394"/>
    <lineage>
        <taxon>Bacteria</taxon>
        <taxon>Pseudomonadati</taxon>
        <taxon>Bacteroidota</taxon>
        <taxon>Cytophagia</taxon>
        <taxon>Cytophagales</taxon>
        <taxon>Leadbetterellaceae</taxon>
        <taxon>Lacihabitans</taxon>
    </lineage>
</organism>
<feature type="coiled-coil region" evidence="2">
    <location>
        <begin position="435"/>
        <end position="470"/>
    </location>
</feature>
<dbReference type="InterPro" id="IPR011199">
    <property type="entry name" value="Bacillithiol_biosynth_BshC"/>
</dbReference>
<dbReference type="Pfam" id="PF24850">
    <property type="entry name" value="CC_BshC"/>
    <property type="match status" value="1"/>
</dbReference>
<keyword evidence="6" id="KW-1185">Reference proteome</keyword>
<dbReference type="Pfam" id="PF10079">
    <property type="entry name" value="Rossmann-like_BshC"/>
    <property type="match status" value="1"/>
</dbReference>
<comment type="caution">
    <text evidence="5">The sequence shown here is derived from an EMBL/GenBank/DDBJ whole genome shotgun (WGS) entry which is preliminary data.</text>
</comment>
<feature type="domain" description="Bacillithiol biosynthesis BshC N-terminal Rossmann-like" evidence="3">
    <location>
        <begin position="6"/>
        <end position="357"/>
    </location>
</feature>
<accession>A0AAE3KT46</accession>
<keyword evidence="1 2" id="KW-0436">Ligase</keyword>
<evidence type="ECO:0000256" key="1">
    <source>
        <dbReference type="ARBA" id="ARBA00022598"/>
    </source>
</evidence>
<dbReference type="Proteomes" id="UP001204144">
    <property type="component" value="Unassembled WGS sequence"/>
</dbReference>